<dbReference type="HOGENOM" id="CLU_1214945_0_0_1"/>
<evidence type="ECO:0000313" key="1">
    <source>
        <dbReference type="EMBL" id="KIK00801.1"/>
    </source>
</evidence>
<dbReference type="AlphaFoldDB" id="A0A0C9X6V7"/>
<evidence type="ECO:0000313" key="2">
    <source>
        <dbReference type="Proteomes" id="UP000054477"/>
    </source>
</evidence>
<protein>
    <submittedName>
        <fullName evidence="1">Uncharacterized protein</fullName>
    </submittedName>
</protein>
<reference evidence="2" key="2">
    <citation type="submission" date="2015-01" db="EMBL/GenBank/DDBJ databases">
        <title>Evolutionary Origins and Diversification of the Mycorrhizal Mutualists.</title>
        <authorList>
            <consortium name="DOE Joint Genome Institute"/>
            <consortium name="Mycorrhizal Genomics Consortium"/>
            <person name="Kohler A."/>
            <person name="Kuo A."/>
            <person name="Nagy L.G."/>
            <person name="Floudas D."/>
            <person name="Copeland A."/>
            <person name="Barry K.W."/>
            <person name="Cichocki N."/>
            <person name="Veneault-Fourrey C."/>
            <person name="LaButti K."/>
            <person name="Lindquist E.A."/>
            <person name="Lipzen A."/>
            <person name="Lundell T."/>
            <person name="Morin E."/>
            <person name="Murat C."/>
            <person name="Riley R."/>
            <person name="Ohm R."/>
            <person name="Sun H."/>
            <person name="Tunlid A."/>
            <person name="Henrissat B."/>
            <person name="Grigoriev I.V."/>
            <person name="Hibbett D.S."/>
            <person name="Martin F."/>
        </authorList>
    </citation>
    <scope>NUCLEOTIDE SEQUENCE [LARGE SCALE GENOMIC DNA]</scope>
    <source>
        <strain evidence="2">LaAM-08-1</strain>
    </source>
</reference>
<dbReference type="EMBL" id="KN838618">
    <property type="protein sequence ID" value="KIK00801.1"/>
    <property type="molecule type" value="Genomic_DNA"/>
</dbReference>
<gene>
    <name evidence="1" type="ORF">K443DRAFT_7383</name>
</gene>
<organism evidence="1 2">
    <name type="scientific">Laccaria amethystina LaAM-08-1</name>
    <dbReference type="NCBI Taxonomy" id="1095629"/>
    <lineage>
        <taxon>Eukaryota</taxon>
        <taxon>Fungi</taxon>
        <taxon>Dikarya</taxon>
        <taxon>Basidiomycota</taxon>
        <taxon>Agaricomycotina</taxon>
        <taxon>Agaricomycetes</taxon>
        <taxon>Agaricomycetidae</taxon>
        <taxon>Agaricales</taxon>
        <taxon>Agaricineae</taxon>
        <taxon>Hydnangiaceae</taxon>
        <taxon>Laccaria</taxon>
    </lineage>
</organism>
<reference evidence="1 2" key="1">
    <citation type="submission" date="2014-04" db="EMBL/GenBank/DDBJ databases">
        <authorList>
            <consortium name="DOE Joint Genome Institute"/>
            <person name="Kuo A."/>
            <person name="Kohler A."/>
            <person name="Nagy L.G."/>
            <person name="Floudas D."/>
            <person name="Copeland A."/>
            <person name="Barry K.W."/>
            <person name="Cichocki N."/>
            <person name="Veneault-Fourrey C."/>
            <person name="LaButti K."/>
            <person name="Lindquist E.A."/>
            <person name="Lipzen A."/>
            <person name="Lundell T."/>
            <person name="Morin E."/>
            <person name="Murat C."/>
            <person name="Sun H."/>
            <person name="Tunlid A."/>
            <person name="Henrissat B."/>
            <person name="Grigoriev I.V."/>
            <person name="Hibbett D.S."/>
            <person name="Martin F."/>
            <person name="Nordberg H.P."/>
            <person name="Cantor M.N."/>
            <person name="Hua S.X."/>
        </authorList>
    </citation>
    <scope>NUCLEOTIDE SEQUENCE [LARGE SCALE GENOMIC DNA]</scope>
    <source>
        <strain evidence="1 2">LaAM-08-1</strain>
    </source>
</reference>
<name>A0A0C9X6V7_9AGAR</name>
<keyword evidence="2" id="KW-1185">Reference proteome</keyword>
<sequence>MPTQLPKSMPCEVKTSLLDIVPIRETLKRQTAVEHIHPGLFLPALRSLRIYHRLASDDAECFGRGDDAVGPNTGTGFDNTHINITSADGDVLLTVAIRRSQNAIEMYWTSTSAFDLSLLGNVVGRPLVSPSETNSPAPPITPSRRRPSIVQHAALDGDVTFRIVNSFGCIPPNPPMQPAPRAHGQVAANPLLGLYQPPQAQYGGPTVRGLTLFPMSCILDSVLDTVVL</sequence>
<dbReference type="Proteomes" id="UP000054477">
    <property type="component" value="Unassembled WGS sequence"/>
</dbReference>
<accession>A0A0C9X6V7</accession>
<proteinExistence type="predicted"/>